<dbReference type="EMBL" id="LSDT01000050">
    <property type="protein sequence ID" value="KXB90176.1"/>
    <property type="molecule type" value="Genomic_DNA"/>
</dbReference>
<evidence type="ECO:0000256" key="3">
    <source>
        <dbReference type="ARBA" id="ARBA00022692"/>
    </source>
</evidence>
<reference evidence="9 11" key="3">
    <citation type="submission" date="2017-05" db="EMBL/GenBank/DDBJ databases">
        <authorList>
            <person name="Song R."/>
            <person name="Chenine A.L."/>
            <person name="Ruprecht R.M."/>
        </authorList>
    </citation>
    <scope>NUCLEOTIDE SEQUENCE [LARGE SCALE GENOMIC DNA]</scope>
    <source>
        <strain evidence="9 11">KA00229</strain>
    </source>
</reference>
<dbReference type="PANTHER" id="PTHR33545">
    <property type="entry name" value="UPF0750 MEMBRANE PROTEIN YITT-RELATED"/>
    <property type="match status" value="1"/>
</dbReference>
<evidence type="ECO:0000256" key="4">
    <source>
        <dbReference type="ARBA" id="ARBA00022989"/>
    </source>
</evidence>
<organism evidence="8 10">
    <name type="scientific">Megasphaera hutchinsoni</name>
    <dbReference type="NCBI Taxonomy" id="1588748"/>
    <lineage>
        <taxon>Bacteria</taxon>
        <taxon>Bacillati</taxon>
        <taxon>Bacillota</taxon>
        <taxon>Negativicutes</taxon>
        <taxon>Veillonellales</taxon>
        <taxon>Veillonellaceae</taxon>
        <taxon>Megasphaera</taxon>
    </lineage>
</organism>
<keyword evidence="10" id="KW-1185">Reference proteome</keyword>
<proteinExistence type="predicted"/>
<dbReference type="InterPro" id="IPR015867">
    <property type="entry name" value="N-reg_PII/ATP_PRibTrfase_C"/>
</dbReference>
<feature type="transmembrane region" description="Helical" evidence="6">
    <location>
        <begin position="82"/>
        <end position="106"/>
    </location>
</feature>
<feature type="transmembrane region" description="Helical" evidence="6">
    <location>
        <begin position="180"/>
        <end position="198"/>
    </location>
</feature>
<dbReference type="Gene3D" id="3.30.70.120">
    <property type="match status" value="1"/>
</dbReference>
<evidence type="ECO:0000313" key="11">
    <source>
        <dbReference type="Proteomes" id="UP000242958"/>
    </source>
</evidence>
<name>A0A134CDA9_9FIRM</name>
<dbReference type="Pfam" id="PF02588">
    <property type="entry name" value="YitT_membrane"/>
    <property type="match status" value="1"/>
</dbReference>
<dbReference type="EMBL" id="NFMF01000003">
    <property type="protein sequence ID" value="PNH22156.1"/>
    <property type="molecule type" value="Genomic_DNA"/>
</dbReference>
<dbReference type="STRING" id="1588748.HMPREF3182_01490"/>
<feature type="transmembrane region" description="Helical" evidence="6">
    <location>
        <begin position="47"/>
        <end position="70"/>
    </location>
</feature>
<feature type="transmembrane region" description="Helical" evidence="6">
    <location>
        <begin position="112"/>
        <end position="131"/>
    </location>
</feature>
<evidence type="ECO:0000256" key="2">
    <source>
        <dbReference type="ARBA" id="ARBA00022475"/>
    </source>
</evidence>
<dbReference type="PIRSF" id="PIRSF006483">
    <property type="entry name" value="Membrane_protein_YitT"/>
    <property type="match status" value="1"/>
</dbReference>
<evidence type="ECO:0000256" key="6">
    <source>
        <dbReference type="SAM" id="Phobius"/>
    </source>
</evidence>
<feature type="transmembrane region" description="Helical" evidence="6">
    <location>
        <begin position="16"/>
        <end position="35"/>
    </location>
</feature>
<dbReference type="Pfam" id="PF10035">
    <property type="entry name" value="DUF2179"/>
    <property type="match status" value="1"/>
</dbReference>
<evidence type="ECO:0000259" key="7">
    <source>
        <dbReference type="Pfam" id="PF10035"/>
    </source>
</evidence>
<gene>
    <name evidence="9" type="ORF">CAL30_02540</name>
    <name evidence="8" type="ORF">HMPREF3182_01490</name>
</gene>
<feature type="domain" description="DUF2179" evidence="7">
    <location>
        <begin position="226"/>
        <end position="280"/>
    </location>
</feature>
<evidence type="ECO:0000313" key="10">
    <source>
        <dbReference type="Proteomes" id="UP000070160"/>
    </source>
</evidence>
<reference evidence="10" key="1">
    <citation type="submission" date="2016-01" db="EMBL/GenBank/DDBJ databases">
        <authorList>
            <person name="Mitreva M."/>
            <person name="Pepin K.H."/>
            <person name="Mihindukulasuriya K.A."/>
            <person name="Fulton R."/>
            <person name="Fronick C."/>
            <person name="O'Laughlin M."/>
            <person name="Miner T."/>
            <person name="Herter B."/>
            <person name="Rosa B.A."/>
            <person name="Cordes M."/>
            <person name="Tomlinson C."/>
            <person name="Wollam A."/>
            <person name="Palsikar V.B."/>
            <person name="Mardis E.R."/>
            <person name="Wilson R.K."/>
        </authorList>
    </citation>
    <scope>NUCLEOTIDE SEQUENCE [LARGE SCALE GENOMIC DNA]</scope>
    <source>
        <strain evidence="10">KA00182</strain>
    </source>
</reference>
<dbReference type="CDD" id="cd16380">
    <property type="entry name" value="YitT_C"/>
    <property type="match status" value="1"/>
</dbReference>
<dbReference type="InterPro" id="IPR019264">
    <property type="entry name" value="DUF2179"/>
</dbReference>
<comment type="caution">
    <text evidence="8">The sequence shown here is derived from an EMBL/GenBank/DDBJ whole genome shotgun (WGS) entry which is preliminary data.</text>
</comment>
<feature type="transmembrane region" description="Helical" evidence="6">
    <location>
        <begin position="151"/>
        <end position="174"/>
    </location>
</feature>
<keyword evidence="3 6" id="KW-0812">Transmembrane</keyword>
<comment type="subcellular location">
    <subcellularLocation>
        <location evidence="1">Cell membrane</location>
        <topology evidence="1">Multi-pass membrane protein</topology>
    </subcellularLocation>
</comment>
<evidence type="ECO:0000256" key="5">
    <source>
        <dbReference type="ARBA" id="ARBA00023136"/>
    </source>
</evidence>
<dbReference type="PANTHER" id="PTHR33545:SF5">
    <property type="entry name" value="UPF0750 MEMBRANE PROTEIN YITT"/>
    <property type="match status" value="1"/>
</dbReference>
<dbReference type="AlphaFoldDB" id="A0A134CDA9"/>
<dbReference type="InterPro" id="IPR003740">
    <property type="entry name" value="YitT"/>
</dbReference>
<keyword evidence="5 6" id="KW-0472">Membrane</keyword>
<keyword evidence="2" id="KW-1003">Cell membrane</keyword>
<dbReference type="Proteomes" id="UP000242958">
    <property type="component" value="Unassembled WGS sequence"/>
</dbReference>
<dbReference type="Proteomes" id="UP000070160">
    <property type="component" value="Unassembled WGS sequence"/>
</dbReference>
<evidence type="ECO:0000313" key="8">
    <source>
        <dbReference type="EMBL" id="KXB90176.1"/>
    </source>
</evidence>
<sequence>MSLIHFFSILNKAKPYIAAIVGNIICGLGINAFFIPHHLLSSGLSGIGIIIYYALGFPVGTTVFILNIPIMIACYKYMGKTYTLISLIGTVLFSAAIDFTAFTAQWDIIKDPMLSCIAGGITTGFGFGILYKYNVNSGGMDVVAAIVKKYYSLEMGNVVMGMNTLVLLCSAYMFSLEPAVLTFVGITIATIVTNKVVIGMKQRKSVIIISNHAEEIANVLMRYIGHGATYLYGQGAYTMQDKRIIYAVIKLTEVSKIKEIVNKLDSSAFMIISDASEVVGRGFTIPAPKYHTHPGDSLVMPRTRTSRPPEY</sequence>
<dbReference type="GO" id="GO:0005886">
    <property type="term" value="C:plasma membrane"/>
    <property type="evidence" value="ECO:0007669"/>
    <property type="project" value="UniProtKB-SubCell"/>
</dbReference>
<accession>A0A134CDA9</accession>
<evidence type="ECO:0000256" key="1">
    <source>
        <dbReference type="ARBA" id="ARBA00004651"/>
    </source>
</evidence>
<evidence type="ECO:0000313" key="9">
    <source>
        <dbReference type="EMBL" id="PNH22156.1"/>
    </source>
</evidence>
<dbReference type="InterPro" id="IPR051461">
    <property type="entry name" value="UPF0750_membrane"/>
</dbReference>
<dbReference type="RefSeq" id="WP_062486528.1">
    <property type="nucleotide sequence ID" value="NZ_KQ960955.1"/>
</dbReference>
<protein>
    <submittedName>
        <fullName evidence="9">Membrane protein</fullName>
    </submittedName>
</protein>
<keyword evidence="4 6" id="KW-1133">Transmembrane helix</keyword>
<reference evidence="8" key="2">
    <citation type="submission" date="2016-01" db="EMBL/GenBank/DDBJ databases">
        <authorList>
            <person name="Oliw E.H."/>
        </authorList>
    </citation>
    <scope>NUCLEOTIDE SEQUENCE [LARGE SCALE GENOMIC DNA]</scope>
    <source>
        <strain evidence="8">KA00182</strain>
    </source>
</reference>
<accession>A0A2J8BBN8</accession>
<dbReference type="PATRIC" id="fig|1588748.3.peg.1442"/>